<feature type="transmembrane region" description="Helical" evidence="6">
    <location>
        <begin position="259"/>
        <end position="290"/>
    </location>
</feature>
<feature type="transmembrane region" description="Helical" evidence="6">
    <location>
        <begin position="421"/>
        <end position="441"/>
    </location>
</feature>
<dbReference type="PANTHER" id="PTHR16172:SF2">
    <property type="entry name" value="MAJOR FACILITATOR SUPERFAMILY DOMAIN-CONTAINING PROTEIN 6"/>
    <property type="match status" value="1"/>
</dbReference>
<dbReference type="SUPFAM" id="SSF103473">
    <property type="entry name" value="MFS general substrate transporter"/>
    <property type="match status" value="1"/>
</dbReference>
<dbReference type="PhylomeDB" id="A7SSW1"/>
<dbReference type="eggNOG" id="KOG3762">
    <property type="taxonomic scope" value="Eukaryota"/>
</dbReference>
<feature type="transmembrane region" description="Helical" evidence="6">
    <location>
        <begin position="392"/>
        <end position="415"/>
    </location>
</feature>
<dbReference type="GO" id="GO:0022857">
    <property type="term" value="F:transmembrane transporter activity"/>
    <property type="evidence" value="ECO:0007669"/>
    <property type="project" value="InterPro"/>
</dbReference>
<evidence type="ECO:0000256" key="6">
    <source>
        <dbReference type="SAM" id="Phobius"/>
    </source>
</evidence>
<accession>A7SSW1</accession>
<feature type="transmembrane region" description="Helical" evidence="6">
    <location>
        <begin position="361"/>
        <end position="380"/>
    </location>
</feature>
<feature type="transmembrane region" description="Helical" evidence="6">
    <location>
        <begin position="220"/>
        <end position="238"/>
    </location>
</feature>
<dbReference type="PANTHER" id="PTHR16172">
    <property type="entry name" value="MAJOR FACILITATOR SUPERFAMILY DOMAIN-CONTAINING PROTEIN 6-LIKE"/>
    <property type="match status" value="1"/>
</dbReference>
<feature type="transmembrane region" description="Helical" evidence="6">
    <location>
        <begin position="57"/>
        <end position="79"/>
    </location>
</feature>
<keyword evidence="5 6" id="KW-0472">Membrane</keyword>
<feature type="transmembrane region" description="Helical" evidence="6">
    <location>
        <begin position="91"/>
        <end position="117"/>
    </location>
</feature>
<dbReference type="InParanoid" id="A7SSW1"/>
<name>A7SSW1_NEMVE</name>
<dbReference type="OrthoDB" id="515887at2759"/>
<dbReference type="EMBL" id="DS469784">
    <property type="protein sequence ID" value="EDO33207.1"/>
    <property type="molecule type" value="Genomic_DNA"/>
</dbReference>
<gene>
    <name evidence="8" type="ORF">NEMVEDRAFT_v1g247209</name>
</gene>
<dbReference type="AlphaFoldDB" id="A7SSW1"/>
<dbReference type="OMA" id="IAFPYWT"/>
<keyword evidence="3 6" id="KW-0812">Transmembrane</keyword>
<dbReference type="InterPro" id="IPR020846">
    <property type="entry name" value="MFS_dom"/>
</dbReference>
<keyword evidence="4 6" id="KW-1133">Transmembrane helix</keyword>
<comment type="similarity">
    <text evidence="2">Belongs to the major facilitator superfamily. MFSD6 family.</text>
</comment>
<evidence type="ECO:0000256" key="4">
    <source>
        <dbReference type="ARBA" id="ARBA00022989"/>
    </source>
</evidence>
<comment type="subcellular location">
    <subcellularLocation>
        <location evidence="1">Membrane</location>
        <topology evidence="1">Multi-pass membrane protein</topology>
    </subcellularLocation>
</comment>
<feature type="transmembrane region" description="Helical" evidence="6">
    <location>
        <begin position="329"/>
        <end position="349"/>
    </location>
</feature>
<feature type="transmembrane region" description="Helical" evidence="6">
    <location>
        <begin position="177"/>
        <end position="194"/>
    </location>
</feature>
<dbReference type="InterPro" id="IPR036259">
    <property type="entry name" value="MFS_trans_sf"/>
</dbReference>
<dbReference type="GO" id="GO:0016020">
    <property type="term" value="C:membrane"/>
    <property type="evidence" value="ECO:0000318"/>
    <property type="project" value="GO_Central"/>
</dbReference>
<dbReference type="InterPro" id="IPR024989">
    <property type="entry name" value="MFS_assoc_dom"/>
</dbReference>
<feature type="transmembrane region" description="Helical" evidence="6">
    <location>
        <begin position="137"/>
        <end position="165"/>
    </location>
</feature>
<feature type="transmembrane region" description="Helical" evidence="6">
    <location>
        <begin position="31"/>
        <end position="51"/>
    </location>
</feature>
<evidence type="ECO:0000256" key="3">
    <source>
        <dbReference type="ARBA" id="ARBA00022692"/>
    </source>
</evidence>
<proteinExistence type="inferred from homology"/>
<dbReference type="PROSITE" id="PS50850">
    <property type="entry name" value="MFS"/>
    <property type="match status" value="1"/>
</dbReference>
<evidence type="ECO:0000256" key="5">
    <source>
        <dbReference type="ARBA" id="ARBA00023136"/>
    </source>
</evidence>
<feature type="transmembrane region" description="Helical" evidence="6">
    <location>
        <begin position="296"/>
        <end position="317"/>
    </location>
</feature>
<keyword evidence="9" id="KW-1185">Reference proteome</keyword>
<dbReference type="CDD" id="cd17335">
    <property type="entry name" value="MFS_MFSD6"/>
    <property type="match status" value="1"/>
</dbReference>
<organism evidence="8 9">
    <name type="scientific">Nematostella vectensis</name>
    <name type="common">Starlet sea anemone</name>
    <dbReference type="NCBI Taxonomy" id="45351"/>
    <lineage>
        <taxon>Eukaryota</taxon>
        <taxon>Metazoa</taxon>
        <taxon>Cnidaria</taxon>
        <taxon>Anthozoa</taxon>
        <taxon>Hexacorallia</taxon>
        <taxon>Actiniaria</taxon>
        <taxon>Edwardsiidae</taxon>
        <taxon>Nematostella</taxon>
    </lineage>
</organism>
<dbReference type="InterPro" id="IPR051717">
    <property type="entry name" value="MFS_MFSD6"/>
</dbReference>
<dbReference type="KEGG" id="nve:5504413"/>
<evidence type="ECO:0000259" key="7">
    <source>
        <dbReference type="PROSITE" id="PS50850"/>
    </source>
</evidence>
<evidence type="ECO:0000313" key="9">
    <source>
        <dbReference type="Proteomes" id="UP000001593"/>
    </source>
</evidence>
<reference evidence="8 9" key="1">
    <citation type="journal article" date="2007" name="Science">
        <title>Sea anemone genome reveals ancestral eumetazoan gene repertoire and genomic organization.</title>
        <authorList>
            <person name="Putnam N.H."/>
            <person name="Srivastava M."/>
            <person name="Hellsten U."/>
            <person name="Dirks B."/>
            <person name="Chapman J."/>
            <person name="Salamov A."/>
            <person name="Terry A."/>
            <person name="Shapiro H."/>
            <person name="Lindquist E."/>
            <person name="Kapitonov V.V."/>
            <person name="Jurka J."/>
            <person name="Genikhovich G."/>
            <person name="Grigoriev I.V."/>
            <person name="Lucas S.M."/>
            <person name="Steele R.E."/>
            <person name="Finnerty J.R."/>
            <person name="Technau U."/>
            <person name="Martindale M.Q."/>
            <person name="Rokhsar D.S."/>
        </authorList>
    </citation>
    <scope>NUCLEOTIDE SEQUENCE [LARGE SCALE GENOMIC DNA]</scope>
    <source>
        <strain evidence="9">CH2 X CH6</strain>
    </source>
</reference>
<dbReference type="Proteomes" id="UP000001593">
    <property type="component" value="Unassembled WGS sequence"/>
</dbReference>
<dbReference type="HOGENOM" id="CLU_013133_2_1_1"/>
<evidence type="ECO:0000256" key="1">
    <source>
        <dbReference type="ARBA" id="ARBA00004141"/>
    </source>
</evidence>
<dbReference type="Pfam" id="PF12832">
    <property type="entry name" value="MFS_1_like"/>
    <property type="match status" value="1"/>
</dbReference>
<sequence>MTRLVREQLPLREIPNTSLLHINPRTMKYKLFYFAFFFGSATIKTFLPVYFRFVGLGAVLTSVLTSVRPFTRLVSYPLFSGIADKTGKRKLILMASLIVSVLAYFSLSFVMIVQQVSHQGAFAYPNTTASDLSENTIFWTSLLLVGLGDFFSAPVTVIMSGTIIYWEGTSAFGKQRVFGALGFGLGSYLSGLAIDETSGFNYFHPSSPHALQSGTEKPNYLTAFFMFLVVNVFLIMLVKFQFELKTERRPKFVVGHLRILLRESAVLCFLGYIFVMGISGGVIMLFLFWFLEDLGASQALLGLASLVMSLSEIPVFPAASHLIKRYGHVGVLFLSLTCFIIRLVCYTFLHDPWYVLLIEPLHGITLAIMWSTCVSFASVVSPPEIYTSMEGVIAGVHYGLGWGLGVVIGGWFYHAYGVRNLFRFCLGLCCLCFPLLGVVYVKVKRDSTGNVVRYRTLDSLSHDQRIVTQEYQLITGNTYI</sequence>
<evidence type="ECO:0000256" key="2">
    <source>
        <dbReference type="ARBA" id="ARBA00005241"/>
    </source>
</evidence>
<evidence type="ECO:0000313" key="8">
    <source>
        <dbReference type="EMBL" id="EDO33207.1"/>
    </source>
</evidence>
<feature type="domain" description="Major facilitator superfamily (MFS) profile" evidence="7">
    <location>
        <begin position="265"/>
        <end position="480"/>
    </location>
</feature>
<dbReference type="Gene3D" id="1.20.1250.20">
    <property type="entry name" value="MFS general substrate transporter like domains"/>
    <property type="match status" value="2"/>
</dbReference>
<protein>
    <recommendedName>
        <fullName evidence="7">Major facilitator superfamily (MFS) profile domain-containing protein</fullName>
    </recommendedName>
</protein>